<dbReference type="CDD" id="cd07332">
    <property type="entry name" value="M48C_Oma1_like"/>
    <property type="match status" value="1"/>
</dbReference>
<dbReference type="InterPro" id="IPR055518">
    <property type="entry name" value="DUF7092"/>
</dbReference>
<evidence type="ECO:0000259" key="7">
    <source>
        <dbReference type="Pfam" id="PF01435"/>
    </source>
</evidence>
<comment type="similarity">
    <text evidence="6">Belongs to the peptidase M48 family.</text>
</comment>
<dbReference type="Gene3D" id="3.30.2010.10">
    <property type="entry name" value="Metalloproteases ('zincins'), catalytic domain"/>
    <property type="match status" value="1"/>
</dbReference>
<evidence type="ECO:0000256" key="2">
    <source>
        <dbReference type="ARBA" id="ARBA00022723"/>
    </source>
</evidence>
<protein>
    <submittedName>
        <fullName evidence="9">Peptidase family M48</fullName>
    </submittedName>
</protein>
<evidence type="ECO:0000256" key="4">
    <source>
        <dbReference type="ARBA" id="ARBA00022833"/>
    </source>
</evidence>
<dbReference type="GO" id="GO:0051603">
    <property type="term" value="P:proteolysis involved in protein catabolic process"/>
    <property type="evidence" value="ECO:0007669"/>
    <property type="project" value="TreeGrafter"/>
</dbReference>
<evidence type="ECO:0000313" key="10">
    <source>
        <dbReference type="Proteomes" id="UP000243359"/>
    </source>
</evidence>
<dbReference type="Pfam" id="PF23368">
    <property type="entry name" value="DUF7092"/>
    <property type="match status" value="1"/>
</dbReference>
<dbReference type="STRING" id="1392877.SAMN05216221_2312"/>
<name>A0A1H1TZV4_9PSED</name>
<accession>A0A1H1TZV4</accession>
<proteinExistence type="inferred from homology"/>
<keyword evidence="2" id="KW-0479">Metal-binding</keyword>
<dbReference type="GO" id="GO:0046872">
    <property type="term" value="F:metal ion binding"/>
    <property type="evidence" value="ECO:0007669"/>
    <property type="project" value="UniProtKB-KW"/>
</dbReference>
<dbReference type="RefSeq" id="WP_090349077.1">
    <property type="nucleotide sequence ID" value="NZ_LT629751.1"/>
</dbReference>
<dbReference type="InterPro" id="IPR001915">
    <property type="entry name" value="Peptidase_M48"/>
</dbReference>
<evidence type="ECO:0000313" key="9">
    <source>
        <dbReference type="EMBL" id="SDS65723.1"/>
    </source>
</evidence>
<feature type="domain" description="DUF7092" evidence="8">
    <location>
        <begin position="9"/>
        <end position="86"/>
    </location>
</feature>
<dbReference type="Pfam" id="PF01435">
    <property type="entry name" value="Peptidase_M48"/>
    <property type="match status" value="1"/>
</dbReference>
<evidence type="ECO:0000256" key="6">
    <source>
        <dbReference type="RuleBase" id="RU003983"/>
    </source>
</evidence>
<gene>
    <name evidence="9" type="ORF">SAMN05216221_2312</name>
</gene>
<dbReference type="GO" id="GO:0004222">
    <property type="term" value="F:metalloendopeptidase activity"/>
    <property type="evidence" value="ECO:0007669"/>
    <property type="project" value="InterPro"/>
</dbReference>
<dbReference type="AlphaFoldDB" id="A0A1H1TZV4"/>
<evidence type="ECO:0000256" key="1">
    <source>
        <dbReference type="ARBA" id="ARBA00022670"/>
    </source>
</evidence>
<keyword evidence="1 6" id="KW-0645">Protease</keyword>
<keyword evidence="5 6" id="KW-0482">Metalloprotease</keyword>
<dbReference type="EMBL" id="LT629751">
    <property type="protein sequence ID" value="SDS65723.1"/>
    <property type="molecule type" value="Genomic_DNA"/>
</dbReference>
<dbReference type="InterPro" id="IPR051156">
    <property type="entry name" value="Mito/Outer_Membr_Metalloprot"/>
</dbReference>
<dbReference type="GO" id="GO:0016020">
    <property type="term" value="C:membrane"/>
    <property type="evidence" value="ECO:0007669"/>
    <property type="project" value="TreeGrafter"/>
</dbReference>
<organism evidence="9 10">
    <name type="scientific">Pseudomonas oryzae</name>
    <dbReference type="NCBI Taxonomy" id="1392877"/>
    <lineage>
        <taxon>Bacteria</taxon>
        <taxon>Pseudomonadati</taxon>
        <taxon>Pseudomonadota</taxon>
        <taxon>Gammaproteobacteria</taxon>
        <taxon>Pseudomonadales</taxon>
        <taxon>Pseudomonadaceae</taxon>
        <taxon>Pseudomonas</taxon>
    </lineage>
</organism>
<evidence type="ECO:0000256" key="5">
    <source>
        <dbReference type="ARBA" id="ARBA00023049"/>
    </source>
</evidence>
<evidence type="ECO:0000259" key="8">
    <source>
        <dbReference type="Pfam" id="PF23368"/>
    </source>
</evidence>
<keyword evidence="3 6" id="KW-0378">Hydrolase</keyword>
<keyword evidence="4 6" id="KW-0862">Zinc</keyword>
<reference evidence="10" key="1">
    <citation type="submission" date="2016-10" db="EMBL/GenBank/DDBJ databases">
        <authorList>
            <person name="Varghese N."/>
            <person name="Submissions S."/>
        </authorList>
    </citation>
    <scope>NUCLEOTIDE SEQUENCE [LARGE SCALE GENOMIC DNA]</scope>
    <source>
        <strain evidence="10">KCTC 32247</strain>
    </source>
</reference>
<keyword evidence="10" id="KW-1185">Reference proteome</keyword>
<dbReference type="OrthoDB" id="9810445at2"/>
<evidence type="ECO:0000256" key="3">
    <source>
        <dbReference type="ARBA" id="ARBA00022801"/>
    </source>
</evidence>
<comment type="cofactor">
    <cofactor evidence="6">
        <name>Zn(2+)</name>
        <dbReference type="ChEBI" id="CHEBI:29105"/>
    </cofactor>
    <text evidence="6">Binds 1 zinc ion per subunit.</text>
</comment>
<dbReference type="PANTHER" id="PTHR22726:SF1">
    <property type="entry name" value="METALLOENDOPEPTIDASE OMA1, MITOCHONDRIAL"/>
    <property type="match status" value="1"/>
</dbReference>
<dbReference type="PANTHER" id="PTHR22726">
    <property type="entry name" value="METALLOENDOPEPTIDASE OMA1"/>
    <property type="match status" value="1"/>
</dbReference>
<sequence length="351" mass="37671">MSAAAEHELAGTWFGGTSSRPQAARLIVADGRLRVSAGDELLAGPLPLAAVAVSSRLGNTPRMLRFADGACFETADNAGVDRLLAGQGRWPGLVHRLESSLRYVLLGLLVTVALVWGGVRYGIPQLAEATAFALPAAVSRQVGEGVLELLDDELLFPSELTAEEQARLRQRFAPMLAGSGQPVQLEFRKAADELGANAFALPSGKVVFTDQLVRLAERDEELLGVLAHEIGHIERRHGLRQVLQGSALGLLAMTLTGDVSSVSSLIASIPVVLTQLGYSRDFEHEADRFAAELMAAQGVDPALLGSMLMRLEQTARRCPQATRCEEPERGWSTYLSTHPPTAERLQQLGGR</sequence>
<dbReference type="Proteomes" id="UP000243359">
    <property type="component" value="Chromosome I"/>
</dbReference>
<feature type="domain" description="Peptidase M48" evidence="7">
    <location>
        <begin position="164"/>
        <end position="349"/>
    </location>
</feature>